<dbReference type="Proteomes" id="UP000518300">
    <property type="component" value="Unassembled WGS sequence"/>
</dbReference>
<accession>A0A848LBV8</accession>
<keyword evidence="1" id="KW-0378">Hydrolase</keyword>
<dbReference type="GO" id="GO:0016787">
    <property type="term" value="F:hydrolase activity"/>
    <property type="evidence" value="ECO:0007669"/>
    <property type="project" value="UniProtKB-KW"/>
</dbReference>
<name>A0A848LBV8_9BACT</name>
<dbReference type="AlphaFoldDB" id="A0A848LBV8"/>
<proteinExistence type="predicted"/>
<dbReference type="EMBL" id="JABBJJ010000067">
    <property type="protein sequence ID" value="NMO16409.1"/>
    <property type="molecule type" value="Genomic_DNA"/>
</dbReference>
<gene>
    <name evidence="1" type="ORF">HG543_16325</name>
</gene>
<keyword evidence="2" id="KW-1185">Reference proteome</keyword>
<evidence type="ECO:0000313" key="2">
    <source>
        <dbReference type="Proteomes" id="UP000518300"/>
    </source>
</evidence>
<protein>
    <submittedName>
        <fullName evidence="1">Alpha/beta hydrolase</fullName>
    </submittedName>
</protein>
<comment type="caution">
    <text evidence="1">The sequence shown here is derived from an EMBL/GenBank/DDBJ whole genome shotgun (WGS) entry which is preliminary data.</text>
</comment>
<evidence type="ECO:0000313" key="1">
    <source>
        <dbReference type="EMBL" id="NMO16409.1"/>
    </source>
</evidence>
<dbReference type="SUPFAM" id="SSF53474">
    <property type="entry name" value="alpha/beta-Hydrolases"/>
    <property type="match status" value="1"/>
</dbReference>
<sequence length="307" mass="33322">MGGGRLEFALGVLNGVVGDYLHRNDNGLATPMELFLDGRPLQVERESLRRAYPRSKGRLALWVHGLAVTEAVWSFPGEPAVTYGSLLERDHGFTPLYLRYNTGLRISDNGESLARLLEELVAAFPVPVEELVLVGYSMGGLVVRSACQVAAEAGHAWLSRVRRAVYIGVPHLGSPLERMGRVISRVLRDIPNPYTLLIADVADLRSSGVKELGAPLQSRGHPIPLLPGISHHLLVGALAVEERHLLSLLFGDGVVPMASAAGRAGRVGHDLLVPPENVQVLTGTHHVALAHDARVYARLRTWFEEAP</sequence>
<dbReference type="InterPro" id="IPR029058">
    <property type="entry name" value="AB_hydrolase_fold"/>
</dbReference>
<organism evidence="1 2">
    <name type="scientific">Pyxidicoccus fallax</name>
    <dbReference type="NCBI Taxonomy" id="394095"/>
    <lineage>
        <taxon>Bacteria</taxon>
        <taxon>Pseudomonadati</taxon>
        <taxon>Myxococcota</taxon>
        <taxon>Myxococcia</taxon>
        <taxon>Myxococcales</taxon>
        <taxon>Cystobacterineae</taxon>
        <taxon>Myxococcaceae</taxon>
        <taxon>Pyxidicoccus</taxon>
    </lineage>
</organism>
<reference evidence="1 2" key="1">
    <citation type="submission" date="2020-04" db="EMBL/GenBank/DDBJ databases">
        <title>Draft genome of Pyxidicoccus fallax type strain.</title>
        <authorList>
            <person name="Whitworth D.E."/>
        </authorList>
    </citation>
    <scope>NUCLEOTIDE SEQUENCE [LARGE SCALE GENOMIC DNA]</scope>
    <source>
        <strain evidence="1 2">DSM 14698</strain>
    </source>
</reference>
<dbReference type="RefSeq" id="WP_169345698.1">
    <property type="nucleotide sequence ID" value="NZ_JABBJJ010000067.1"/>
</dbReference>
<dbReference type="Gene3D" id="3.40.50.1820">
    <property type="entry name" value="alpha/beta hydrolase"/>
    <property type="match status" value="1"/>
</dbReference>